<dbReference type="EMBL" id="CP000702">
    <property type="protein sequence ID" value="ABQ47360.1"/>
    <property type="molecule type" value="Genomic_DNA"/>
</dbReference>
<protein>
    <submittedName>
        <fullName evidence="1">Tetratricopeptide TPR_2 repeat protein</fullName>
    </submittedName>
</protein>
<dbReference type="KEGG" id="tpt:Tpet_1346"/>
<dbReference type="AlphaFoldDB" id="A5IMD7"/>
<organism evidence="1 2">
    <name type="scientific">Thermotoga petrophila (strain ATCC BAA-488 / DSM 13995 / JCM 10881 / RKU-1)</name>
    <dbReference type="NCBI Taxonomy" id="390874"/>
    <lineage>
        <taxon>Bacteria</taxon>
        <taxon>Thermotogati</taxon>
        <taxon>Thermotogota</taxon>
        <taxon>Thermotogae</taxon>
        <taxon>Thermotogales</taxon>
        <taxon>Thermotogaceae</taxon>
        <taxon>Thermotoga</taxon>
    </lineage>
</organism>
<dbReference type="Proteomes" id="UP000006558">
    <property type="component" value="Chromosome"/>
</dbReference>
<dbReference type="SUPFAM" id="SSF101898">
    <property type="entry name" value="NHL repeat"/>
    <property type="match status" value="1"/>
</dbReference>
<sequence>MKKTILLLFLLTFSVLFSQSVREMFSEVIIDWVKGDISSAQQKIEEIFYKPIPAENLAEFWYLRAKLMIETGRVKEAYEDLRNLLVVVPDQPEVLSLVNNLEFILQGKESDSFNMKTLKTLPGFKDGIEYFFTPTDVAVFGESIYIVDPVNKRFIKSDGSNFTVKTLSFQPEQVFTDRDGNVFLISRDGRVFKNEKEIGKFLNPIGAGVLDSGEFALVDVDKIVLISENGSKREIPIDGKPLIIDAEVYCGQVVVLDTWSNSLIVINVDTESQKNIPLPVPTRSFEIFYDGSYLLLDQSGNLFHFDGKKLQTVGQIPQYVNIEYEYPYLFGMNWDKNSIEISLLKSSEPIFVHIDSFELTVDKMFLYVRVEDAFGRDIDLVQLFSDLFEARGRVPFEVSHELREYTVYISDEEFLSKKVYQINDRKGYCVVVPPDIAFSDEQLAVLKLKNVKLYTSPEASAALKDFCYKSGGGIGEPHFLKHNLWVFSFSYVKPITEEIIPISVSFKTPDMNYSDTVYVTKRVIELGLK</sequence>
<proteinExistence type="predicted"/>
<dbReference type="STRING" id="390874.Tpet_1346"/>
<gene>
    <name evidence="1" type="ordered locus">Tpet_1346</name>
</gene>
<dbReference type="RefSeq" id="WP_011943819.1">
    <property type="nucleotide sequence ID" value="NC_009486.1"/>
</dbReference>
<dbReference type="eggNOG" id="ENOG503360Z">
    <property type="taxonomic scope" value="Bacteria"/>
</dbReference>
<name>A5IMD7_THEP1</name>
<reference evidence="2" key="1">
    <citation type="submission" date="2007-05" db="EMBL/GenBank/DDBJ databases">
        <title>Complete sequence of Thermotoga petrophila RKU-1.</title>
        <authorList>
            <consortium name="US DOE Joint Genome Institute"/>
            <person name="Copeland A."/>
            <person name="Lucas S."/>
            <person name="Lapidus A."/>
            <person name="Barry K."/>
            <person name="Glavina del Rio T."/>
            <person name="Dalin E."/>
            <person name="Tice H."/>
            <person name="Pitluck S."/>
            <person name="Sims D."/>
            <person name="Brettin T."/>
            <person name="Bruce D."/>
            <person name="Detter J.C."/>
            <person name="Han C."/>
            <person name="Tapia R."/>
            <person name="Schmutz J."/>
            <person name="Larimer F."/>
            <person name="Land M."/>
            <person name="Hauser L."/>
            <person name="Kyrpides N."/>
            <person name="Mikhailova N."/>
            <person name="Nelson K."/>
            <person name="Gogarten J.P."/>
            <person name="Noll K."/>
            <person name="Richardson P."/>
        </authorList>
    </citation>
    <scope>NUCLEOTIDE SEQUENCE [LARGE SCALE GENOMIC DNA]</scope>
    <source>
        <strain evidence="2">ATCC BAA-488 / DSM 13995 / JCM 10881 / RKU-1</strain>
    </source>
</reference>
<reference evidence="1 2" key="2">
    <citation type="journal article" date="2009" name="Proc. Natl. Acad. Sci. U.S.A.">
        <title>On the chimeric nature, thermophilic origin, and phylogenetic placement of the Thermotogales.</title>
        <authorList>
            <person name="Zhaxybayeva O."/>
            <person name="Swithers K.S."/>
            <person name="Lapierre P."/>
            <person name="Fournier G.P."/>
            <person name="Bickhart D.M."/>
            <person name="DeBoy R.T."/>
            <person name="Nelson K.E."/>
            <person name="Nesbo C.L."/>
            <person name="Doolittle W.F."/>
            <person name="Gogarten J.P."/>
            <person name="Noll K.M."/>
        </authorList>
    </citation>
    <scope>NUCLEOTIDE SEQUENCE [LARGE SCALE GENOMIC DNA]</scope>
    <source>
        <strain evidence="2">ATCC BAA-488 / DSM 13995 / JCM 10881 / RKU-1</strain>
    </source>
</reference>
<dbReference type="HOGENOM" id="CLU_509827_0_0_0"/>
<evidence type="ECO:0000313" key="2">
    <source>
        <dbReference type="Proteomes" id="UP000006558"/>
    </source>
</evidence>
<evidence type="ECO:0000313" key="1">
    <source>
        <dbReference type="EMBL" id="ABQ47360.1"/>
    </source>
</evidence>
<accession>A5IMD7</accession>